<keyword evidence="1" id="KW-0175">Coiled coil</keyword>
<proteinExistence type="predicted"/>
<accession>A0A6S7G179</accession>
<evidence type="ECO:0000256" key="2">
    <source>
        <dbReference type="SAM" id="MobiDB-lite"/>
    </source>
</evidence>
<protein>
    <submittedName>
        <fullName evidence="3">Uncharacterized protein</fullName>
    </submittedName>
</protein>
<sequence length="311" mass="35585">MTCEKPKNGNEESNDLFPINETPASTISNITVDQSDKSKEMLEDFVHDAISEIGSDNTPDELSMYSQLVDVLSTSERALIEQQNKEYDEALKTDQQKEQEKEKEKEIAREMELLKHEREARVLEGPHIEEDHVVVCVRSLQGCFDDPLPETIQFTVHRSTVLSDIIKQFQENKSLCDPNLDMVIQVSLSRVFIKVILHGEVSVTEEELMAELLKFVSIDEADTISECLSANMACNSDEFVDILSSYGVRQRPNNDNVREIFIKLAHKEIIQKPNYITERWSAVLQPLKEILTSSIDEIYLKLESTTRKVFC</sequence>
<feature type="compositionally biased region" description="Basic and acidic residues" evidence="2">
    <location>
        <begin position="1"/>
        <end position="10"/>
    </location>
</feature>
<gene>
    <name evidence="3" type="ORF">PACLA_8A040002</name>
</gene>
<evidence type="ECO:0000313" key="3">
    <source>
        <dbReference type="EMBL" id="CAB3979930.1"/>
    </source>
</evidence>
<comment type="caution">
    <text evidence="3">The sequence shown here is derived from an EMBL/GenBank/DDBJ whole genome shotgun (WGS) entry which is preliminary data.</text>
</comment>
<dbReference type="EMBL" id="CACRXK020000242">
    <property type="protein sequence ID" value="CAB3979930.1"/>
    <property type="molecule type" value="Genomic_DNA"/>
</dbReference>
<keyword evidence="4" id="KW-1185">Reference proteome</keyword>
<dbReference type="Proteomes" id="UP001152795">
    <property type="component" value="Unassembled WGS sequence"/>
</dbReference>
<evidence type="ECO:0000313" key="4">
    <source>
        <dbReference type="Proteomes" id="UP001152795"/>
    </source>
</evidence>
<reference evidence="3" key="1">
    <citation type="submission" date="2020-04" db="EMBL/GenBank/DDBJ databases">
        <authorList>
            <person name="Alioto T."/>
            <person name="Alioto T."/>
            <person name="Gomez Garrido J."/>
        </authorList>
    </citation>
    <scope>NUCLEOTIDE SEQUENCE</scope>
    <source>
        <strain evidence="3">A484AB</strain>
    </source>
</reference>
<feature type="region of interest" description="Disordered" evidence="2">
    <location>
        <begin position="1"/>
        <end position="29"/>
    </location>
</feature>
<dbReference type="AlphaFoldDB" id="A0A6S7G179"/>
<dbReference type="OrthoDB" id="6745199at2759"/>
<feature type="coiled-coil region" evidence="1">
    <location>
        <begin position="80"/>
        <end position="117"/>
    </location>
</feature>
<evidence type="ECO:0000256" key="1">
    <source>
        <dbReference type="SAM" id="Coils"/>
    </source>
</evidence>
<name>A0A6S7G179_PARCT</name>
<organism evidence="3 4">
    <name type="scientific">Paramuricea clavata</name>
    <name type="common">Red gorgonian</name>
    <name type="synonym">Violescent sea-whip</name>
    <dbReference type="NCBI Taxonomy" id="317549"/>
    <lineage>
        <taxon>Eukaryota</taxon>
        <taxon>Metazoa</taxon>
        <taxon>Cnidaria</taxon>
        <taxon>Anthozoa</taxon>
        <taxon>Octocorallia</taxon>
        <taxon>Malacalcyonacea</taxon>
        <taxon>Plexauridae</taxon>
        <taxon>Paramuricea</taxon>
    </lineage>
</organism>